<dbReference type="RefSeq" id="WP_090688245.1">
    <property type="nucleotide sequence ID" value="NZ_CADERL010000013.1"/>
</dbReference>
<feature type="transmembrane region" description="Helical" evidence="1">
    <location>
        <begin position="291"/>
        <end position="315"/>
    </location>
</feature>
<feature type="transmembrane region" description="Helical" evidence="1">
    <location>
        <begin position="225"/>
        <end position="247"/>
    </location>
</feature>
<dbReference type="EMBL" id="FNCJ01000013">
    <property type="protein sequence ID" value="SDH79855.1"/>
    <property type="molecule type" value="Genomic_DNA"/>
</dbReference>
<reference evidence="2 3" key="1">
    <citation type="submission" date="2016-10" db="EMBL/GenBank/DDBJ databases">
        <authorList>
            <person name="de Groot N.N."/>
        </authorList>
    </citation>
    <scope>NUCLEOTIDE SEQUENCE [LARGE SCALE GENOMIC DNA]</scope>
    <source>
        <strain evidence="2 3">LMG 2247</strain>
    </source>
</reference>
<dbReference type="PANTHER" id="PTHR38592:SF3">
    <property type="entry name" value="BLL4819 PROTEIN"/>
    <property type="match status" value="1"/>
</dbReference>
<feature type="transmembrane region" description="Helical" evidence="1">
    <location>
        <begin position="195"/>
        <end position="213"/>
    </location>
</feature>
<dbReference type="PIRSF" id="PIRSF028704">
    <property type="entry name" value="UPC028704"/>
    <property type="match status" value="1"/>
</dbReference>
<keyword evidence="1" id="KW-0812">Transmembrane</keyword>
<dbReference type="Pfam" id="PF10129">
    <property type="entry name" value="OpgC_C"/>
    <property type="match status" value="1"/>
</dbReference>
<organism evidence="2 3">
    <name type="scientific">Paraburkholderia phenazinium</name>
    <dbReference type="NCBI Taxonomy" id="60549"/>
    <lineage>
        <taxon>Bacteria</taxon>
        <taxon>Pseudomonadati</taxon>
        <taxon>Pseudomonadota</taxon>
        <taxon>Betaproteobacteria</taxon>
        <taxon>Burkholderiales</taxon>
        <taxon>Burkholderiaceae</taxon>
        <taxon>Paraburkholderia</taxon>
    </lineage>
</organism>
<gene>
    <name evidence="2" type="ORF">SAMN05216466_113131</name>
</gene>
<keyword evidence="1" id="KW-1133">Transmembrane helix</keyword>
<dbReference type="AlphaFoldDB" id="A0A1G8FCM7"/>
<evidence type="ECO:0008006" key="4">
    <source>
        <dbReference type="Google" id="ProtNLM"/>
    </source>
</evidence>
<dbReference type="OrthoDB" id="9775975at2"/>
<feature type="transmembrane region" description="Helical" evidence="1">
    <location>
        <begin position="327"/>
        <end position="348"/>
    </location>
</feature>
<feature type="transmembrane region" description="Helical" evidence="1">
    <location>
        <begin position="259"/>
        <end position="279"/>
    </location>
</feature>
<dbReference type="InterPro" id="IPR014550">
    <property type="entry name" value="UCP028704_OpgC"/>
</dbReference>
<name>A0A1G8FCM7_9BURK</name>
<accession>A0A1G8FCM7</accession>
<feature type="transmembrane region" description="Helical" evidence="1">
    <location>
        <begin position="165"/>
        <end position="183"/>
    </location>
</feature>
<protein>
    <recommendedName>
        <fullName evidence="4">OpgC protein</fullName>
    </recommendedName>
</protein>
<evidence type="ECO:0000313" key="2">
    <source>
        <dbReference type="EMBL" id="SDH79855.1"/>
    </source>
</evidence>
<feature type="transmembrane region" description="Helical" evidence="1">
    <location>
        <begin position="12"/>
        <end position="36"/>
    </location>
</feature>
<feature type="transmembrane region" description="Helical" evidence="1">
    <location>
        <begin position="48"/>
        <end position="66"/>
    </location>
</feature>
<sequence>MNSPVRRSLEIDFLRGVVLIVIALDHIQGSVLSRFMLHNYAYCDAAEVFVFLGGYASAAAYTNVATYRSEHAAKRRFLLRAWEIYRAYLLTAALMLLAGASLMLWHVDSPVLGETGWTDLLHHPVGSLLGIFTLRHQPFLSAVLPMYTLFALCVPLSVPLANRRPAVALGLSLAVWLAAAWLARALPSADPGGWAFNPFAWQLMFMLGILCRLHPVSHEFQISKAGRWLSCAALAVALTFAFIKLCLETQATPGYMKQNLAAVRVLSFLAIAWLVAQAVRMQMLRRIAERLPAVVTVGKQGLVCFVGGTVVSIGVDTAVRLARGPAWLNGLAGDLLAIGTMLLLAVVASKWKALRARPAPMRGAAVAVRVGRRDG</sequence>
<evidence type="ECO:0000256" key="1">
    <source>
        <dbReference type="SAM" id="Phobius"/>
    </source>
</evidence>
<feature type="transmembrane region" description="Helical" evidence="1">
    <location>
        <begin position="87"/>
        <end position="107"/>
    </location>
</feature>
<evidence type="ECO:0000313" key="3">
    <source>
        <dbReference type="Proteomes" id="UP000199706"/>
    </source>
</evidence>
<proteinExistence type="predicted"/>
<dbReference type="PANTHER" id="PTHR38592">
    <property type="entry name" value="BLL4819 PROTEIN"/>
    <property type="match status" value="1"/>
</dbReference>
<dbReference type="Proteomes" id="UP000199706">
    <property type="component" value="Unassembled WGS sequence"/>
</dbReference>
<keyword evidence="1" id="KW-0472">Membrane</keyword>
<feature type="transmembrane region" description="Helical" evidence="1">
    <location>
        <begin position="139"/>
        <end position="158"/>
    </location>
</feature>